<dbReference type="GO" id="GO:0005886">
    <property type="term" value="C:plasma membrane"/>
    <property type="evidence" value="ECO:0007669"/>
    <property type="project" value="UniProtKB-SubCell"/>
</dbReference>
<keyword evidence="6 10" id="KW-0407">Ion channel</keyword>
<comment type="activity regulation">
    <text evidence="10">Na(+) is not transported, but it plays an essential structural role and its presence is essential for fluoride channel function.</text>
</comment>
<evidence type="ECO:0000313" key="11">
    <source>
        <dbReference type="EMBL" id="GBR72327.1"/>
    </source>
</evidence>
<evidence type="ECO:0000256" key="3">
    <source>
        <dbReference type="ARBA" id="ARBA00022692"/>
    </source>
</evidence>
<feature type="transmembrane region" description="Helical" evidence="10">
    <location>
        <begin position="27"/>
        <end position="46"/>
    </location>
</feature>
<name>A0A388T6K4_9BACT</name>
<comment type="similarity">
    <text evidence="7 10">Belongs to the fluoride channel Fluc/FEX (TC 1.A.43) family.</text>
</comment>
<keyword evidence="10" id="KW-0479">Metal-binding</keyword>
<comment type="catalytic activity">
    <reaction evidence="8">
        <text>fluoride(in) = fluoride(out)</text>
        <dbReference type="Rhea" id="RHEA:76159"/>
        <dbReference type="ChEBI" id="CHEBI:17051"/>
    </reaction>
    <physiologicalReaction direction="left-to-right" evidence="8">
        <dbReference type="Rhea" id="RHEA:76160"/>
    </physiologicalReaction>
</comment>
<evidence type="ECO:0000256" key="5">
    <source>
        <dbReference type="ARBA" id="ARBA00023136"/>
    </source>
</evidence>
<gene>
    <name evidence="10 11" type="primary">crcB</name>
    <name evidence="10" type="synonym">fluC</name>
    <name evidence="11" type="ORF">HP1_058</name>
</gene>
<dbReference type="GO" id="GO:0046872">
    <property type="term" value="F:metal ion binding"/>
    <property type="evidence" value="ECO:0007669"/>
    <property type="project" value="UniProtKB-KW"/>
</dbReference>
<evidence type="ECO:0000256" key="2">
    <source>
        <dbReference type="ARBA" id="ARBA00022475"/>
    </source>
</evidence>
<evidence type="ECO:0000256" key="9">
    <source>
        <dbReference type="ARBA" id="ARBA00049940"/>
    </source>
</evidence>
<sequence length="119" mass="13093">MNYIYVALGGILGACARYFVQTVLPCSTLIVNLLGCAVIGFLTEYFSIKHALPQPVRLFLTVGFLGSFTTFSTFIAESGLLLQKQELLKALGYLLFSVIFGVLCYLAAAGLTRYFYESH</sequence>
<keyword evidence="12" id="KW-1185">Reference proteome</keyword>
<feature type="binding site" evidence="10">
    <location>
        <position position="69"/>
    </location>
    <ligand>
        <name>Na(+)</name>
        <dbReference type="ChEBI" id="CHEBI:29101"/>
        <note>structural</note>
    </ligand>
</feature>
<dbReference type="PANTHER" id="PTHR28259">
    <property type="entry name" value="FLUORIDE EXPORT PROTEIN 1-RELATED"/>
    <property type="match status" value="1"/>
</dbReference>
<dbReference type="Proteomes" id="UP000276170">
    <property type="component" value="Unassembled WGS sequence"/>
</dbReference>
<evidence type="ECO:0000256" key="6">
    <source>
        <dbReference type="ARBA" id="ARBA00023303"/>
    </source>
</evidence>
<feature type="transmembrane region" description="Helical" evidence="10">
    <location>
        <begin position="93"/>
        <end position="116"/>
    </location>
</feature>
<keyword evidence="10" id="KW-0915">Sodium</keyword>
<dbReference type="NCBIfam" id="TIGR00494">
    <property type="entry name" value="crcB"/>
    <property type="match status" value="1"/>
</dbReference>
<dbReference type="GO" id="GO:0140114">
    <property type="term" value="P:cellular detoxification of fluoride"/>
    <property type="evidence" value="ECO:0007669"/>
    <property type="project" value="UniProtKB-UniRule"/>
</dbReference>
<dbReference type="GO" id="GO:0062054">
    <property type="term" value="F:fluoride channel activity"/>
    <property type="evidence" value="ECO:0007669"/>
    <property type="project" value="UniProtKB-UniRule"/>
</dbReference>
<keyword evidence="4 10" id="KW-1133">Transmembrane helix</keyword>
<evidence type="ECO:0000256" key="10">
    <source>
        <dbReference type="HAMAP-Rule" id="MF_00454"/>
    </source>
</evidence>
<evidence type="ECO:0000256" key="4">
    <source>
        <dbReference type="ARBA" id="ARBA00022989"/>
    </source>
</evidence>
<keyword evidence="10" id="KW-0813">Transport</keyword>
<feature type="binding site" evidence="10">
    <location>
        <position position="66"/>
    </location>
    <ligand>
        <name>Na(+)</name>
        <dbReference type="ChEBI" id="CHEBI:29101"/>
        <note>structural</note>
    </ligand>
</feature>
<keyword evidence="3 10" id="KW-0812">Transmembrane</keyword>
<organism evidence="11 12">
    <name type="scientific">Candidatus Termititenax spirochaetophilus</name>
    <dbReference type="NCBI Taxonomy" id="2218522"/>
    <lineage>
        <taxon>Bacteria</taxon>
        <taxon>Bacillati</taxon>
        <taxon>Candidatus Margulisiibacteriota</taxon>
        <taxon>Candidatus Termititenacia</taxon>
        <taxon>Candidatus Termititenacales</taxon>
        <taxon>Candidatus Termititenacaceae</taxon>
        <taxon>Candidatus Termititenax</taxon>
    </lineage>
</organism>
<reference evidence="11 12" key="1">
    <citation type="journal article" date="2019" name="ISME J.">
        <title>Genome analyses of uncultured TG2/ZB3 bacteria in 'Margulisbacteria' specifically attached to ectosymbiotic spirochetes of protists in the termite gut.</title>
        <authorList>
            <person name="Utami Y.D."/>
            <person name="Kuwahara H."/>
            <person name="Igai K."/>
            <person name="Murakami T."/>
            <person name="Sugaya K."/>
            <person name="Morikawa T."/>
            <person name="Nagura Y."/>
            <person name="Yuki M."/>
            <person name="Deevong P."/>
            <person name="Inoue T."/>
            <person name="Kihara K."/>
            <person name="Lo N."/>
            <person name="Yamada A."/>
            <person name="Ohkuma M."/>
            <person name="Hongoh Y."/>
        </authorList>
    </citation>
    <scope>NUCLEOTIDE SEQUENCE [LARGE SCALE GENOMIC DNA]</scope>
    <source>
        <strain evidence="11">HsPyr-01</strain>
    </source>
</reference>
<protein>
    <recommendedName>
        <fullName evidence="10">Fluoride-specific ion channel FluC</fullName>
    </recommendedName>
</protein>
<proteinExistence type="inferred from homology"/>
<keyword evidence="5 10" id="KW-0472">Membrane</keyword>
<feature type="transmembrane region" description="Helical" evidence="10">
    <location>
        <begin position="58"/>
        <end position="81"/>
    </location>
</feature>
<dbReference type="AlphaFoldDB" id="A0A388T6K4"/>
<comment type="function">
    <text evidence="9 10">Fluoride-specific ion channel. Important for reducing fluoride concentration in the cell, thus reducing its toxicity.</text>
</comment>
<evidence type="ECO:0000256" key="1">
    <source>
        <dbReference type="ARBA" id="ARBA00004651"/>
    </source>
</evidence>
<dbReference type="InterPro" id="IPR003691">
    <property type="entry name" value="FluC"/>
</dbReference>
<keyword evidence="10" id="KW-0406">Ion transport</keyword>
<evidence type="ECO:0000256" key="7">
    <source>
        <dbReference type="ARBA" id="ARBA00035120"/>
    </source>
</evidence>
<comment type="caution">
    <text evidence="11">The sequence shown here is derived from an EMBL/GenBank/DDBJ whole genome shotgun (WGS) entry which is preliminary data.</text>
</comment>
<dbReference type="EMBL" id="BGZM01000005">
    <property type="protein sequence ID" value="GBR72327.1"/>
    <property type="molecule type" value="Genomic_DNA"/>
</dbReference>
<evidence type="ECO:0000256" key="8">
    <source>
        <dbReference type="ARBA" id="ARBA00035585"/>
    </source>
</evidence>
<dbReference type="HAMAP" id="MF_00454">
    <property type="entry name" value="FluC"/>
    <property type="match status" value="1"/>
</dbReference>
<dbReference type="PANTHER" id="PTHR28259:SF1">
    <property type="entry name" value="FLUORIDE EXPORT PROTEIN 1-RELATED"/>
    <property type="match status" value="1"/>
</dbReference>
<keyword evidence="2 10" id="KW-1003">Cell membrane</keyword>
<evidence type="ECO:0000313" key="12">
    <source>
        <dbReference type="Proteomes" id="UP000276170"/>
    </source>
</evidence>
<accession>A0A388T6K4</accession>
<dbReference type="Pfam" id="PF02537">
    <property type="entry name" value="CRCB"/>
    <property type="match status" value="1"/>
</dbReference>
<comment type="subcellular location">
    <subcellularLocation>
        <location evidence="1 10">Cell membrane</location>
        <topology evidence="1 10">Multi-pass membrane protein</topology>
    </subcellularLocation>
</comment>